<accession>A0A8S9NR99</accession>
<proteinExistence type="predicted"/>
<protein>
    <submittedName>
        <fullName evidence="1">Uncharacterized protein</fullName>
    </submittedName>
</protein>
<evidence type="ECO:0000313" key="1">
    <source>
        <dbReference type="EMBL" id="KAF3504467.1"/>
    </source>
</evidence>
<comment type="caution">
    <text evidence="1">The sequence shown here is derived from an EMBL/GenBank/DDBJ whole genome shotgun (WGS) entry which is preliminary data.</text>
</comment>
<name>A0A8S9NR99_BRACR</name>
<gene>
    <name evidence="1" type="ORF">F2Q69_00040225</name>
</gene>
<dbReference type="EMBL" id="QGKX02001621">
    <property type="protein sequence ID" value="KAF3504467.1"/>
    <property type="molecule type" value="Genomic_DNA"/>
</dbReference>
<evidence type="ECO:0000313" key="2">
    <source>
        <dbReference type="Proteomes" id="UP000712600"/>
    </source>
</evidence>
<dbReference type="AlphaFoldDB" id="A0A8S9NR99"/>
<sequence length="56" mass="6221">MNAVKKLIDKGVRNKLSLLRSRGGKEGVYREFLDAIDFALVGGDINGDGSFRSHLW</sequence>
<organism evidence="1 2">
    <name type="scientific">Brassica cretica</name>
    <name type="common">Mustard</name>
    <dbReference type="NCBI Taxonomy" id="69181"/>
    <lineage>
        <taxon>Eukaryota</taxon>
        <taxon>Viridiplantae</taxon>
        <taxon>Streptophyta</taxon>
        <taxon>Embryophyta</taxon>
        <taxon>Tracheophyta</taxon>
        <taxon>Spermatophyta</taxon>
        <taxon>Magnoliopsida</taxon>
        <taxon>eudicotyledons</taxon>
        <taxon>Gunneridae</taxon>
        <taxon>Pentapetalae</taxon>
        <taxon>rosids</taxon>
        <taxon>malvids</taxon>
        <taxon>Brassicales</taxon>
        <taxon>Brassicaceae</taxon>
        <taxon>Brassiceae</taxon>
        <taxon>Brassica</taxon>
    </lineage>
</organism>
<reference evidence="1" key="1">
    <citation type="submission" date="2019-12" db="EMBL/GenBank/DDBJ databases">
        <title>Genome sequencing and annotation of Brassica cretica.</title>
        <authorList>
            <person name="Studholme D.J."/>
            <person name="Sarris P."/>
        </authorList>
    </citation>
    <scope>NUCLEOTIDE SEQUENCE</scope>
    <source>
        <strain evidence="1">PFS-109/04</strain>
        <tissue evidence="1">Leaf</tissue>
    </source>
</reference>
<dbReference type="Proteomes" id="UP000712600">
    <property type="component" value="Unassembled WGS sequence"/>
</dbReference>